<reference evidence="3" key="1">
    <citation type="journal article" date="2019" name="Plant Biotechnol. J.">
        <title>Genome sequencing of the Australian wild diploid species Gossypium australe highlights disease resistance and delayed gland morphogenesis.</title>
        <authorList>
            <person name="Cai Y."/>
            <person name="Cai X."/>
            <person name="Wang Q."/>
            <person name="Wang P."/>
            <person name="Zhang Y."/>
            <person name="Cai C."/>
            <person name="Xu Y."/>
            <person name="Wang K."/>
            <person name="Zhou Z."/>
            <person name="Wang C."/>
            <person name="Geng S."/>
            <person name="Li B."/>
            <person name="Dong Q."/>
            <person name="Hou Y."/>
            <person name="Wang H."/>
            <person name="Ai P."/>
            <person name="Liu Z."/>
            <person name="Yi F."/>
            <person name="Sun M."/>
            <person name="An G."/>
            <person name="Cheng J."/>
            <person name="Zhang Y."/>
            <person name="Shi Q."/>
            <person name="Xie Y."/>
            <person name="Shi X."/>
            <person name="Chang Y."/>
            <person name="Huang F."/>
            <person name="Chen Y."/>
            <person name="Hong S."/>
            <person name="Mi L."/>
            <person name="Sun Q."/>
            <person name="Zhang L."/>
            <person name="Zhou B."/>
            <person name="Peng R."/>
            <person name="Zhang X."/>
            <person name="Liu F."/>
        </authorList>
    </citation>
    <scope>NUCLEOTIDE SEQUENCE [LARGE SCALE GENOMIC DNA]</scope>
    <source>
        <strain evidence="3">cv. PA1801</strain>
    </source>
</reference>
<evidence type="ECO:0000313" key="3">
    <source>
        <dbReference type="Proteomes" id="UP000325315"/>
    </source>
</evidence>
<dbReference type="Proteomes" id="UP000325315">
    <property type="component" value="Unassembled WGS sequence"/>
</dbReference>
<gene>
    <name evidence="2" type="ORF">EPI10_014762</name>
</gene>
<feature type="compositionally biased region" description="Polar residues" evidence="1">
    <location>
        <begin position="48"/>
        <end position="89"/>
    </location>
</feature>
<protein>
    <submittedName>
        <fullName evidence="2">Uncharacterized protein</fullName>
    </submittedName>
</protein>
<sequence length="131" mass="14839">MAMLFINTLKAHFINHMLGSATKSFADLVMSEAEESTRRSAPKKLENEVSNVSSGYSKPVSVSQPRAEASSQQASPRQEPNTRQNTKKFQFTPIPMTYRELYKNLFDAHIVAPVYLKPLQPPYPKWYDAST</sequence>
<dbReference type="PANTHER" id="PTHR32108:SF5">
    <property type="entry name" value="DYNACTIN SUBUNIT 1-LIKE"/>
    <property type="match status" value="1"/>
</dbReference>
<evidence type="ECO:0000313" key="2">
    <source>
        <dbReference type="EMBL" id="KAA3468923.1"/>
    </source>
</evidence>
<dbReference type="PANTHER" id="PTHR32108">
    <property type="entry name" value="DNA-DIRECTED RNA POLYMERASE SUBUNIT ALPHA"/>
    <property type="match status" value="1"/>
</dbReference>
<keyword evidence="3" id="KW-1185">Reference proteome</keyword>
<comment type="caution">
    <text evidence="2">The sequence shown here is derived from an EMBL/GenBank/DDBJ whole genome shotgun (WGS) entry which is preliminary data.</text>
</comment>
<dbReference type="AlphaFoldDB" id="A0A5B6VIN5"/>
<organism evidence="2 3">
    <name type="scientific">Gossypium australe</name>
    <dbReference type="NCBI Taxonomy" id="47621"/>
    <lineage>
        <taxon>Eukaryota</taxon>
        <taxon>Viridiplantae</taxon>
        <taxon>Streptophyta</taxon>
        <taxon>Embryophyta</taxon>
        <taxon>Tracheophyta</taxon>
        <taxon>Spermatophyta</taxon>
        <taxon>Magnoliopsida</taxon>
        <taxon>eudicotyledons</taxon>
        <taxon>Gunneridae</taxon>
        <taxon>Pentapetalae</taxon>
        <taxon>rosids</taxon>
        <taxon>malvids</taxon>
        <taxon>Malvales</taxon>
        <taxon>Malvaceae</taxon>
        <taxon>Malvoideae</taxon>
        <taxon>Gossypium</taxon>
    </lineage>
</organism>
<dbReference type="EMBL" id="SMMG02000006">
    <property type="protein sequence ID" value="KAA3468923.1"/>
    <property type="molecule type" value="Genomic_DNA"/>
</dbReference>
<proteinExistence type="predicted"/>
<evidence type="ECO:0000256" key="1">
    <source>
        <dbReference type="SAM" id="MobiDB-lite"/>
    </source>
</evidence>
<accession>A0A5B6VIN5</accession>
<feature type="compositionally biased region" description="Basic and acidic residues" evidence="1">
    <location>
        <begin position="35"/>
        <end position="47"/>
    </location>
</feature>
<feature type="region of interest" description="Disordered" evidence="1">
    <location>
        <begin position="35"/>
        <end position="90"/>
    </location>
</feature>
<name>A0A5B6VIN5_9ROSI</name>